<feature type="chain" id="PRO_5031208746" description="BPTI/Kunitz inhibitor domain-containing protein" evidence="4">
    <location>
        <begin position="20"/>
        <end position="76"/>
    </location>
</feature>
<dbReference type="GO" id="GO:0005615">
    <property type="term" value="C:extracellular space"/>
    <property type="evidence" value="ECO:0007669"/>
    <property type="project" value="TreeGrafter"/>
</dbReference>
<dbReference type="Proteomes" id="UP000594454">
    <property type="component" value="Chromosome 1"/>
</dbReference>
<dbReference type="PROSITE" id="PS50279">
    <property type="entry name" value="BPTI_KUNITZ_2"/>
    <property type="match status" value="1"/>
</dbReference>
<dbReference type="InterPro" id="IPR036880">
    <property type="entry name" value="Kunitz_BPTI_sf"/>
</dbReference>
<dbReference type="OrthoDB" id="4473401at2759"/>
<reference evidence="6 7" key="1">
    <citation type="submission" date="2020-11" db="EMBL/GenBank/DDBJ databases">
        <authorList>
            <person name="Wallbank WR R."/>
            <person name="Pardo Diaz C."/>
            <person name="Kozak K."/>
            <person name="Martin S."/>
            <person name="Jiggins C."/>
            <person name="Moest M."/>
            <person name="Warren A I."/>
            <person name="Generalovic N T."/>
            <person name="Byers J.R.P. K."/>
            <person name="Montejo-Kovacevich G."/>
            <person name="Yen C E."/>
        </authorList>
    </citation>
    <scope>NUCLEOTIDE SEQUENCE [LARGE SCALE GENOMIC DNA]</scope>
</reference>
<dbReference type="InParanoid" id="A0A7R8YPV3"/>
<dbReference type="SMART" id="SM00131">
    <property type="entry name" value="KU"/>
    <property type="match status" value="1"/>
</dbReference>
<proteinExistence type="predicted"/>
<feature type="signal peptide" evidence="4">
    <location>
        <begin position="1"/>
        <end position="19"/>
    </location>
</feature>
<dbReference type="FunFam" id="4.10.410.10:FF:000020">
    <property type="entry name" value="Collagen, type VI, alpha 3"/>
    <property type="match status" value="1"/>
</dbReference>
<dbReference type="Pfam" id="PF00014">
    <property type="entry name" value="Kunitz_BPTI"/>
    <property type="match status" value="1"/>
</dbReference>
<dbReference type="OMA" id="MVSGRCF"/>
<dbReference type="EMBL" id="LR899009">
    <property type="protein sequence ID" value="CAD7079845.1"/>
    <property type="molecule type" value="Genomic_DNA"/>
</dbReference>
<dbReference type="InterPro" id="IPR020901">
    <property type="entry name" value="Prtase_inh_Kunz-CS"/>
</dbReference>
<sequence length="76" mass="8626">MKAVLLIFLICAGAFLNEAKNNEICWLPQQSGFCRMRQLSYFFDNSTQTCQSFVYGGCGGNRNRFHTEAECIETCV</sequence>
<keyword evidence="1" id="KW-0646">Protease inhibitor</keyword>
<gene>
    <name evidence="6" type="ORF">HERILL_LOCUS3036</name>
</gene>
<dbReference type="InterPro" id="IPR050098">
    <property type="entry name" value="TFPI/VKTCI-like"/>
</dbReference>
<keyword evidence="7" id="KW-1185">Reference proteome</keyword>
<keyword evidence="4" id="KW-0732">Signal</keyword>
<protein>
    <recommendedName>
        <fullName evidence="5">BPTI/Kunitz inhibitor domain-containing protein</fullName>
    </recommendedName>
</protein>
<dbReference type="PROSITE" id="PS00280">
    <property type="entry name" value="BPTI_KUNITZ_1"/>
    <property type="match status" value="1"/>
</dbReference>
<dbReference type="SUPFAM" id="SSF57362">
    <property type="entry name" value="BPTI-like"/>
    <property type="match status" value="1"/>
</dbReference>
<evidence type="ECO:0000256" key="3">
    <source>
        <dbReference type="ARBA" id="ARBA00023157"/>
    </source>
</evidence>
<evidence type="ECO:0000313" key="7">
    <source>
        <dbReference type="Proteomes" id="UP000594454"/>
    </source>
</evidence>
<dbReference type="InterPro" id="IPR002223">
    <property type="entry name" value="Kunitz_BPTI"/>
</dbReference>
<keyword evidence="2" id="KW-0722">Serine protease inhibitor</keyword>
<dbReference type="PRINTS" id="PR00759">
    <property type="entry name" value="BASICPTASE"/>
</dbReference>
<feature type="domain" description="BPTI/Kunitz inhibitor" evidence="5">
    <location>
        <begin position="25"/>
        <end position="75"/>
    </location>
</feature>
<dbReference type="Gene3D" id="4.10.410.10">
    <property type="entry name" value="Pancreatic trypsin inhibitor Kunitz domain"/>
    <property type="match status" value="1"/>
</dbReference>
<evidence type="ECO:0000256" key="4">
    <source>
        <dbReference type="SAM" id="SignalP"/>
    </source>
</evidence>
<accession>A0A7R8YPV3</accession>
<keyword evidence="3" id="KW-1015">Disulfide bond</keyword>
<organism evidence="6 7">
    <name type="scientific">Hermetia illucens</name>
    <name type="common">Black soldier fly</name>
    <dbReference type="NCBI Taxonomy" id="343691"/>
    <lineage>
        <taxon>Eukaryota</taxon>
        <taxon>Metazoa</taxon>
        <taxon>Ecdysozoa</taxon>
        <taxon>Arthropoda</taxon>
        <taxon>Hexapoda</taxon>
        <taxon>Insecta</taxon>
        <taxon>Pterygota</taxon>
        <taxon>Neoptera</taxon>
        <taxon>Endopterygota</taxon>
        <taxon>Diptera</taxon>
        <taxon>Brachycera</taxon>
        <taxon>Stratiomyomorpha</taxon>
        <taxon>Stratiomyidae</taxon>
        <taxon>Hermetiinae</taxon>
        <taxon>Hermetia</taxon>
    </lineage>
</organism>
<dbReference type="PANTHER" id="PTHR10083:SF374">
    <property type="entry name" value="BPTI_KUNITZ INHIBITOR DOMAIN-CONTAINING PROTEIN"/>
    <property type="match status" value="1"/>
</dbReference>
<dbReference type="PANTHER" id="PTHR10083">
    <property type="entry name" value="KUNITZ-TYPE PROTEASE INHIBITOR-RELATED"/>
    <property type="match status" value="1"/>
</dbReference>
<evidence type="ECO:0000256" key="2">
    <source>
        <dbReference type="ARBA" id="ARBA00022900"/>
    </source>
</evidence>
<evidence type="ECO:0000313" key="6">
    <source>
        <dbReference type="EMBL" id="CAD7079845.1"/>
    </source>
</evidence>
<evidence type="ECO:0000259" key="5">
    <source>
        <dbReference type="PROSITE" id="PS50279"/>
    </source>
</evidence>
<dbReference type="AlphaFoldDB" id="A0A7R8YPV3"/>
<name>A0A7R8YPV3_HERIL</name>
<dbReference type="GO" id="GO:0004867">
    <property type="term" value="F:serine-type endopeptidase inhibitor activity"/>
    <property type="evidence" value="ECO:0007669"/>
    <property type="project" value="UniProtKB-KW"/>
</dbReference>
<dbReference type="CDD" id="cd00109">
    <property type="entry name" value="Kunitz-type"/>
    <property type="match status" value="1"/>
</dbReference>
<evidence type="ECO:0000256" key="1">
    <source>
        <dbReference type="ARBA" id="ARBA00022690"/>
    </source>
</evidence>